<dbReference type="GO" id="GO:0004930">
    <property type="term" value="F:G protein-coupled receptor activity"/>
    <property type="evidence" value="ECO:0007669"/>
    <property type="project" value="UniProtKB-KW"/>
</dbReference>
<dbReference type="PRINTS" id="PR00663">
    <property type="entry name" value="GALANINR"/>
</dbReference>
<dbReference type="SMART" id="SM01381">
    <property type="entry name" value="7TM_GPCR_Srsx"/>
    <property type="match status" value="1"/>
</dbReference>
<feature type="transmembrane region" description="Helical" evidence="11">
    <location>
        <begin position="85"/>
        <end position="110"/>
    </location>
</feature>
<protein>
    <recommendedName>
        <fullName evidence="12">G-protein coupled receptors family 1 profile domain-containing protein</fullName>
    </recommendedName>
</protein>
<keyword evidence="3 11" id="KW-1133">Transmembrane helix</keyword>
<feature type="compositionally biased region" description="Polar residues" evidence="10">
    <location>
        <begin position="362"/>
        <end position="374"/>
    </location>
</feature>
<accession>A0A8S4NXV3</accession>
<evidence type="ECO:0000313" key="13">
    <source>
        <dbReference type="EMBL" id="CAH1786704.1"/>
    </source>
</evidence>
<dbReference type="Gene3D" id="1.20.1070.10">
    <property type="entry name" value="Rhodopsin 7-helix transmembrane proteins"/>
    <property type="match status" value="1"/>
</dbReference>
<keyword evidence="7 9" id="KW-0675">Receptor</keyword>
<name>A0A8S4NXV3_OWEFU</name>
<comment type="similarity">
    <text evidence="9">Belongs to the G-protein coupled receptor 1 family.</text>
</comment>
<dbReference type="SUPFAM" id="SSF81321">
    <property type="entry name" value="Family A G protein-coupled receptor-like"/>
    <property type="match status" value="1"/>
</dbReference>
<sequence length="428" mass="48947">MGELDYSISTYDYLPLFQDFDCDNLTSCSNETFEYFGYTESAINPEGVVIPVVFGSILILGLVGNGLVIYVILRNRPMKTVTNLYLVNMAFADMLFLCLCLPFTALLYTLPSWPFGEVVCKMVNYMMMVTMSTSIFTLMAVGIDRYYAIMKPIRSRSFRNIENTTCLLVLIWVLSLVAMSPIPKLSRLVMFLQNGETRAFCAEHWEHISHRRAFSMSIFVIMFLLPMLIIAICYFKMAKNLLTSVGPGVSIECNISAFRVLRSRRKIARMVFVVVILFVTCWMPLHVVHLWFDFGKVDHITSEFDIFKIVAHCMSYLGSVVNPFVYCFMSHNFRKCFKQAFKCGKLPNGQIFVVTDPERVQPHSNDLTPENSSRMPLFTGGDRDDETESVSPAECSTELPAFKKQEEQTMFLAQPDQFNVISVNEHRL</sequence>
<evidence type="ECO:0000256" key="10">
    <source>
        <dbReference type="SAM" id="MobiDB-lite"/>
    </source>
</evidence>
<evidence type="ECO:0000256" key="7">
    <source>
        <dbReference type="ARBA" id="ARBA00023170"/>
    </source>
</evidence>
<dbReference type="GO" id="GO:0005886">
    <property type="term" value="C:plasma membrane"/>
    <property type="evidence" value="ECO:0007669"/>
    <property type="project" value="TreeGrafter"/>
</dbReference>
<dbReference type="EMBL" id="CAIIXF020000006">
    <property type="protein sequence ID" value="CAH1786704.1"/>
    <property type="molecule type" value="Genomic_DNA"/>
</dbReference>
<keyword evidence="4 9" id="KW-0297">G-protein coupled receptor</keyword>
<gene>
    <name evidence="13" type="ORF">OFUS_LOCUS12545</name>
</gene>
<feature type="transmembrane region" description="Helical" evidence="11">
    <location>
        <begin position="164"/>
        <end position="182"/>
    </location>
</feature>
<keyword evidence="6" id="KW-1015">Disulfide bond</keyword>
<evidence type="ECO:0000259" key="12">
    <source>
        <dbReference type="PROSITE" id="PS50262"/>
    </source>
</evidence>
<evidence type="ECO:0000256" key="8">
    <source>
        <dbReference type="ARBA" id="ARBA00023224"/>
    </source>
</evidence>
<comment type="subcellular location">
    <subcellularLocation>
        <location evidence="1">Membrane</location>
        <topology evidence="1">Multi-pass membrane protein</topology>
    </subcellularLocation>
</comment>
<dbReference type="Pfam" id="PF00001">
    <property type="entry name" value="7tm_1"/>
    <property type="match status" value="1"/>
</dbReference>
<dbReference type="PANTHER" id="PTHR45695">
    <property type="entry name" value="LEUCOKININ RECEPTOR-RELATED"/>
    <property type="match status" value="1"/>
</dbReference>
<feature type="transmembrane region" description="Helical" evidence="11">
    <location>
        <begin position="309"/>
        <end position="329"/>
    </location>
</feature>
<evidence type="ECO:0000256" key="11">
    <source>
        <dbReference type="SAM" id="Phobius"/>
    </source>
</evidence>
<dbReference type="PROSITE" id="PS50262">
    <property type="entry name" value="G_PROTEIN_RECEP_F1_2"/>
    <property type="match status" value="1"/>
</dbReference>
<dbReference type="OrthoDB" id="2132067at2759"/>
<feature type="transmembrane region" description="Helical" evidence="11">
    <location>
        <begin position="213"/>
        <end position="235"/>
    </location>
</feature>
<keyword evidence="14" id="KW-1185">Reference proteome</keyword>
<reference evidence="13" key="1">
    <citation type="submission" date="2022-03" db="EMBL/GenBank/DDBJ databases">
        <authorList>
            <person name="Martin C."/>
        </authorList>
    </citation>
    <scope>NUCLEOTIDE SEQUENCE</scope>
</reference>
<evidence type="ECO:0000256" key="9">
    <source>
        <dbReference type="RuleBase" id="RU000688"/>
    </source>
</evidence>
<organism evidence="13 14">
    <name type="scientific">Owenia fusiformis</name>
    <name type="common">Polychaete worm</name>
    <dbReference type="NCBI Taxonomy" id="6347"/>
    <lineage>
        <taxon>Eukaryota</taxon>
        <taxon>Metazoa</taxon>
        <taxon>Spiralia</taxon>
        <taxon>Lophotrochozoa</taxon>
        <taxon>Annelida</taxon>
        <taxon>Polychaeta</taxon>
        <taxon>Sedentaria</taxon>
        <taxon>Canalipalpata</taxon>
        <taxon>Sabellida</taxon>
        <taxon>Oweniida</taxon>
        <taxon>Oweniidae</taxon>
        <taxon>Owenia</taxon>
    </lineage>
</organism>
<evidence type="ECO:0000313" key="14">
    <source>
        <dbReference type="Proteomes" id="UP000749559"/>
    </source>
</evidence>
<feature type="transmembrane region" description="Helical" evidence="11">
    <location>
        <begin position="48"/>
        <end position="73"/>
    </location>
</feature>
<dbReference type="InterPro" id="IPR000405">
    <property type="entry name" value="Galanin_rcpt"/>
</dbReference>
<keyword evidence="2 9" id="KW-0812">Transmembrane</keyword>
<feature type="domain" description="G-protein coupled receptors family 1 profile" evidence="12">
    <location>
        <begin position="64"/>
        <end position="326"/>
    </location>
</feature>
<dbReference type="InterPro" id="IPR017452">
    <property type="entry name" value="GPCR_Rhodpsn_7TM"/>
</dbReference>
<dbReference type="PANTHER" id="PTHR45695:SF34">
    <property type="entry name" value="GALANIN RECEPTOR 2B-LIKE"/>
    <property type="match status" value="1"/>
</dbReference>
<keyword evidence="5 11" id="KW-0472">Membrane</keyword>
<feature type="region of interest" description="Disordered" evidence="10">
    <location>
        <begin position="361"/>
        <end position="390"/>
    </location>
</feature>
<evidence type="ECO:0000256" key="6">
    <source>
        <dbReference type="ARBA" id="ARBA00023157"/>
    </source>
</evidence>
<comment type="caution">
    <text evidence="13">The sequence shown here is derived from an EMBL/GenBank/DDBJ whole genome shotgun (WGS) entry which is preliminary data.</text>
</comment>
<evidence type="ECO:0000256" key="5">
    <source>
        <dbReference type="ARBA" id="ARBA00023136"/>
    </source>
</evidence>
<dbReference type="InterPro" id="IPR000276">
    <property type="entry name" value="GPCR_Rhodpsn"/>
</dbReference>
<dbReference type="PROSITE" id="PS00237">
    <property type="entry name" value="G_PROTEIN_RECEP_F1_1"/>
    <property type="match status" value="1"/>
</dbReference>
<keyword evidence="8 9" id="KW-0807">Transducer</keyword>
<dbReference type="AlphaFoldDB" id="A0A8S4NXV3"/>
<evidence type="ECO:0000256" key="2">
    <source>
        <dbReference type="ARBA" id="ARBA00022692"/>
    </source>
</evidence>
<dbReference type="Proteomes" id="UP000749559">
    <property type="component" value="Unassembled WGS sequence"/>
</dbReference>
<feature type="transmembrane region" description="Helical" evidence="11">
    <location>
        <begin position="122"/>
        <end position="143"/>
    </location>
</feature>
<evidence type="ECO:0000256" key="3">
    <source>
        <dbReference type="ARBA" id="ARBA00022989"/>
    </source>
</evidence>
<dbReference type="PRINTS" id="PR00237">
    <property type="entry name" value="GPCRRHODOPSN"/>
</dbReference>
<proteinExistence type="inferred from homology"/>
<feature type="transmembrane region" description="Helical" evidence="11">
    <location>
        <begin position="267"/>
        <end position="289"/>
    </location>
</feature>
<evidence type="ECO:0000256" key="4">
    <source>
        <dbReference type="ARBA" id="ARBA00023040"/>
    </source>
</evidence>
<evidence type="ECO:0000256" key="1">
    <source>
        <dbReference type="ARBA" id="ARBA00004141"/>
    </source>
</evidence>